<dbReference type="InterPro" id="IPR036873">
    <property type="entry name" value="Rhodanese-like_dom_sf"/>
</dbReference>
<organism evidence="2 3">
    <name type="scientific">Melghirimyces algeriensis</name>
    <dbReference type="NCBI Taxonomy" id="910412"/>
    <lineage>
        <taxon>Bacteria</taxon>
        <taxon>Bacillati</taxon>
        <taxon>Bacillota</taxon>
        <taxon>Bacilli</taxon>
        <taxon>Bacillales</taxon>
        <taxon>Thermoactinomycetaceae</taxon>
        <taxon>Melghirimyces</taxon>
    </lineage>
</organism>
<dbReference type="SMART" id="SM00450">
    <property type="entry name" value="RHOD"/>
    <property type="match status" value="1"/>
</dbReference>
<keyword evidence="2" id="KW-0808">Transferase</keyword>
<dbReference type="InterPro" id="IPR050229">
    <property type="entry name" value="GlpE_sulfurtransferase"/>
</dbReference>
<dbReference type="Gene3D" id="3.40.250.10">
    <property type="entry name" value="Rhodanese-like domain"/>
    <property type="match status" value="1"/>
</dbReference>
<dbReference type="CDD" id="cd00158">
    <property type="entry name" value="RHOD"/>
    <property type="match status" value="1"/>
</dbReference>
<proteinExistence type="predicted"/>
<dbReference type="Proteomes" id="UP000315636">
    <property type="component" value="Unassembled WGS sequence"/>
</dbReference>
<evidence type="ECO:0000313" key="3">
    <source>
        <dbReference type="Proteomes" id="UP000315636"/>
    </source>
</evidence>
<reference evidence="2 3" key="1">
    <citation type="submission" date="2017-05" db="EMBL/GenBank/DDBJ databases">
        <authorList>
            <person name="Varghese N."/>
            <person name="Submissions S."/>
        </authorList>
    </citation>
    <scope>NUCLEOTIDE SEQUENCE [LARGE SCALE GENOMIC DNA]</scope>
    <source>
        <strain evidence="2 3">DSM 45474</strain>
    </source>
</reference>
<dbReference type="AlphaFoldDB" id="A0A521B327"/>
<dbReference type="GO" id="GO:0016740">
    <property type="term" value="F:transferase activity"/>
    <property type="evidence" value="ECO:0007669"/>
    <property type="project" value="UniProtKB-KW"/>
</dbReference>
<dbReference type="SUPFAM" id="SSF52821">
    <property type="entry name" value="Rhodanese/Cell cycle control phosphatase"/>
    <property type="match status" value="1"/>
</dbReference>
<protein>
    <submittedName>
        <fullName evidence="2">Rhodanese-related sulfurtransferase</fullName>
    </submittedName>
</protein>
<accession>A0A521B327</accession>
<gene>
    <name evidence="2" type="ORF">SAMN06264849_101523</name>
</gene>
<dbReference type="PANTHER" id="PTHR43031:SF1">
    <property type="entry name" value="PYRIDINE NUCLEOTIDE-DISULPHIDE OXIDOREDUCTASE"/>
    <property type="match status" value="1"/>
</dbReference>
<keyword evidence="3" id="KW-1185">Reference proteome</keyword>
<feature type="domain" description="Rhodanese" evidence="1">
    <location>
        <begin position="26"/>
        <end position="110"/>
    </location>
</feature>
<dbReference type="InterPro" id="IPR001763">
    <property type="entry name" value="Rhodanese-like_dom"/>
</dbReference>
<dbReference type="Pfam" id="PF00581">
    <property type="entry name" value="Rhodanese"/>
    <property type="match status" value="1"/>
</dbReference>
<name>A0A521B327_9BACL</name>
<dbReference type="PANTHER" id="PTHR43031">
    <property type="entry name" value="FAD-DEPENDENT OXIDOREDUCTASE"/>
    <property type="match status" value="1"/>
</dbReference>
<evidence type="ECO:0000259" key="1">
    <source>
        <dbReference type="PROSITE" id="PS50206"/>
    </source>
</evidence>
<evidence type="ECO:0000313" key="2">
    <source>
        <dbReference type="EMBL" id="SMO41488.1"/>
    </source>
</evidence>
<sequence>MIFMTEKDSKHRIGAHSFAKKYRDKMLNHALLLDVREPKEWEIYHLEDALLIPLQTLPEQLDRLDPKRKIYVYCAHGVRSVYAVNFLYTCGYHQVVNVDGGLAEVSLYLDSSD</sequence>
<dbReference type="PROSITE" id="PS50206">
    <property type="entry name" value="RHODANESE_3"/>
    <property type="match status" value="1"/>
</dbReference>
<dbReference type="EMBL" id="FXTI01000001">
    <property type="protein sequence ID" value="SMO41488.1"/>
    <property type="molecule type" value="Genomic_DNA"/>
</dbReference>